<dbReference type="AlphaFoldDB" id="A0A8T1VK70"/>
<sequence length="396" mass="44266">MSSELPFPEPEDAQNLLQDVLAFLDDNPFPDATSTLPVPSRISKDRVKTARQRVYSPDYERCRREKKKAERETLLKQVAQYEEQLELLRLSKPTPCQESKWGWVHAATAEDEKRDKAEELNRQLRGILALQLNSIQILHGCVSQEALFAQRVQAVMAKPSPCTTPMPTVTFTSLGAIAAHVKRMFGRLRASADYVFSSDSLAMEDPKSIGRLMSSANVKHEDPLAGPCIELLSSTPLTCSFRTAVPLLWSMLLDKKVLGPLTGRYTVKTKQLTERSAEFGYSANYDAFGAFEGVTLFEKHQGESWAIMLWGSMVVDLDGNPFSVSQGFLSVSRLSSNPEQESIVRSSSRLSGKHFGVSDDRAHMDTPVARKNMRASKTILERAQLRLMECAEHQNV</sequence>
<organism evidence="2 3">
    <name type="scientific">Phytophthora pseudosyringae</name>
    <dbReference type="NCBI Taxonomy" id="221518"/>
    <lineage>
        <taxon>Eukaryota</taxon>
        <taxon>Sar</taxon>
        <taxon>Stramenopiles</taxon>
        <taxon>Oomycota</taxon>
        <taxon>Peronosporomycetes</taxon>
        <taxon>Peronosporales</taxon>
        <taxon>Peronosporaceae</taxon>
        <taxon>Phytophthora</taxon>
    </lineage>
</organism>
<dbReference type="EMBL" id="JAGDFM010000286">
    <property type="protein sequence ID" value="KAG7380578.1"/>
    <property type="molecule type" value="Genomic_DNA"/>
</dbReference>
<evidence type="ECO:0000313" key="3">
    <source>
        <dbReference type="Proteomes" id="UP000694044"/>
    </source>
</evidence>
<dbReference type="OrthoDB" id="124234at2759"/>
<accession>A0A8T1VK70</accession>
<feature type="coiled-coil region" evidence="1">
    <location>
        <begin position="64"/>
        <end position="91"/>
    </location>
</feature>
<comment type="caution">
    <text evidence="2">The sequence shown here is derived from an EMBL/GenBank/DDBJ whole genome shotgun (WGS) entry which is preliminary data.</text>
</comment>
<dbReference type="Proteomes" id="UP000694044">
    <property type="component" value="Unassembled WGS sequence"/>
</dbReference>
<evidence type="ECO:0000256" key="1">
    <source>
        <dbReference type="SAM" id="Coils"/>
    </source>
</evidence>
<gene>
    <name evidence="2" type="ORF">PHYPSEUDO_007018</name>
</gene>
<name>A0A8T1VK70_9STRA</name>
<evidence type="ECO:0000313" key="2">
    <source>
        <dbReference type="EMBL" id="KAG7380578.1"/>
    </source>
</evidence>
<protein>
    <submittedName>
        <fullName evidence="2">Uncharacterized protein</fullName>
    </submittedName>
</protein>
<keyword evidence="3" id="KW-1185">Reference proteome</keyword>
<reference evidence="2" key="1">
    <citation type="submission" date="2021-02" db="EMBL/GenBank/DDBJ databases">
        <authorList>
            <person name="Palmer J.M."/>
        </authorList>
    </citation>
    <scope>NUCLEOTIDE SEQUENCE</scope>
    <source>
        <strain evidence="2">SCRP734</strain>
    </source>
</reference>
<keyword evidence="1" id="KW-0175">Coiled coil</keyword>
<proteinExistence type="predicted"/>